<evidence type="ECO:0000313" key="9">
    <source>
        <dbReference type="Proteomes" id="UP000325081"/>
    </source>
</evidence>
<comment type="caution">
    <text evidence="8">The sequence shown here is derived from an EMBL/GenBank/DDBJ whole genome shotgun (WGS) entry which is preliminary data.</text>
</comment>
<feature type="transmembrane region" description="Helical" evidence="6">
    <location>
        <begin position="130"/>
        <end position="148"/>
    </location>
</feature>
<evidence type="ECO:0000256" key="2">
    <source>
        <dbReference type="ARBA" id="ARBA00022771"/>
    </source>
</evidence>
<evidence type="ECO:0000256" key="1">
    <source>
        <dbReference type="ARBA" id="ARBA00022723"/>
    </source>
</evidence>
<evidence type="ECO:0000256" key="6">
    <source>
        <dbReference type="SAM" id="Phobius"/>
    </source>
</evidence>
<dbReference type="PANTHER" id="PTHR33248">
    <property type="entry name" value="ZINC ION-BINDING PROTEIN"/>
    <property type="match status" value="1"/>
</dbReference>
<accession>A0A5A7P4C1</accession>
<keyword evidence="9" id="KW-1185">Reference proteome</keyword>
<dbReference type="Pfam" id="PF06839">
    <property type="entry name" value="Zn_ribbon_GRF"/>
    <property type="match status" value="1"/>
</dbReference>
<keyword evidence="3" id="KW-0862">Zinc</keyword>
<dbReference type="GO" id="GO:0008270">
    <property type="term" value="F:zinc ion binding"/>
    <property type="evidence" value="ECO:0007669"/>
    <property type="project" value="UniProtKB-KW"/>
</dbReference>
<keyword evidence="6" id="KW-0812">Transmembrane</keyword>
<evidence type="ECO:0000256" key="5">
    <source>
        <dbReference type="SAM" id="Coils"/>
    </source>
</evidence>
<feature type="domain" description="GRF-type" evidence="7">
    <location>
        <begin position="22"/>
        <end position="63"/>
    </location>
</feature>
<feature type="coiled-coil region" evidence="5">
    <location>
        <begin position="86"/>
        <end position="120"/>
    </location>
</feature>
<evidence type="ECO:0000313" key="8">
    <source>
        <dbReference type="EMBL" id="GER27411.1"/>
    </source>
</evidence>
<dbReference type="PROSITE" id="PS51999">
    <property type="entry name" value="ZF_GRF"/>
    <property type="match status" value="1"/>
</dbReference>
<keyword evidence="6" id="KW-1133">Transmembrane helix</keyword>
<keyword evidence="2 4" id="KW-0863">Zinc-finger</keyword>
<dbReference type="OrthoDB" id="913116at2759"/>
<keyword evidence="1" id="KW-0479">Metal-binding</keyword>
<keyword evidence="6" id="KW-0472">Membrane</keyword>
<sequence>MATSSTNSGASNGSATHTQVRCYYPDEADLLILQTDANPGRRYFRCPRRKFKDCKFFLWCDPEITPSQKVAFLKFKNERKGVGDELKCKEEEVKVITSRLDIIEREILELQVKHAKLEEFIDTLVKKEKFPTSFVMFMLACVVLLLVLK</sequence>
<evidence type="ECO:0000256" key="3">
    <source>
        <dbReference type="ARBA" id="ARBA00022833"/>
    </source>
</evidence>
<proteinExistence type="predicted"/>
<dbReference type="AlphaFoldDB" id="A0A5A7P4C1"/>
<reference evidence="9" key="1">
    <citation type="journal article" date="2019" name="Curr. Biol.">
        <title>Genome Sequence of Striga asiatica Provides Insight into the Evolution of Plant Parasitism.</title>
        <authorList>
            <person name="Yoshida S."/>
            <person name="Kim S."/>
            <person name="Wafula E.K."/>
            <person name="Tanskanen J."/>
            <person name="Kim Y.M."/>
            <person name="Honaas L."/>
            <person name="Yang Z."/>
            <person name="Spallek T."/>
            <person name="Conn C.E."/>
            <person name="Ichihashi Y."/>
            <person name="Cheong K."/>
            <person name="Cui S."/>
            <person name="Der J.P."/>
            <person name="Gundlach H."/>
            <person name="Jiao Y."/>
            <person name="Hori C."/>
            <person name="Ishida J.K."/>
            <person name="Kasahara H."/>
            <person name="Kiba T."/>
            <person name="Kim M.S."/>
            <person name="Koo N."/>
            <person name="Laohavisit A."/>
            <person name="Lee Y.H."/>
            <person name="Lumba S."/>
            <person name="McCourt P."/>
            <person name="Mortimer J.C."/>
            <person name="Mutuku J.M."/>
            <person name="Nomura T."/>
            <person name="Sasaki-Sekimoto Y."/>
            <person name="Seto Y."/>
            <person name="Wang Y."/>
            <person name="Wakatake T."/>
            <person name="Sakakibara H."/>
            <person name="Demura T."/>
            <person name="Yamaguchi S."/>
            <person name="Yoneyama K."/>
            <person name="Manabe R.I."/>
            <person name="Nelson D.C."/>
            <person name="Schulman A.H."/>
            <person name="Timko M.P."/>
            <person name="dePamphilis C.W."/>
            <person name="Choi D."/>
            <person name="Shirasu K."/>
        </authorList>
    </citation>
    <scope>NUCLEOTIDE SEQUENCE [LARGE SCALE GENOMIC DNA]</scope>
    <source>
        <strain evidence="9">cv. UVA1</strain>
    </source>
</reference>
<name>A0A5A7P4C1_STRAF</name>
<dbReference type="Proteomes" id="UP000325081">
    <property type="component" value="Unassembled WGS sequence"/>
</dbReference>
<evidence type="ECO:0000259" key="7">
    <source>
        <dbReference type="PROSITE" id="PS51999"/>
    </source>
</evidence>
<protein>
    <submittedName>
        <fullName evidence="8">GRF zinc finger containing protein</fullName>
    </submittedName>
</protein>
<dbReference type="InterPro" id="IPR010666">
    <property type="entry name" value="Znf_GRF"/>
</dbReference>
<organism evidence="8 9">
    <name type="scientific">Striga asiatica</name>
    <name type="common">Asiatic witchweed</name>
    <name type="synonym">Buchnera asiatica</name>
    <dbReference type="NCBI Taxonomy" id="4170"/>
    <lineage>
        <taxon>Eukaryota</taxon>
        <taxon>Viridiplantae</taxon>
        <taxon>Streptophyta</taxon>
        <taxon>Embryophyta</taxon>
        <taxon>Tracheophyta</taxon>
        <taxon>Spermatophyta</taxon>
        <taxon>Magnoliopsida</taxon>
        <taxon>eudicotyledons</taxon>
        <taxon>Gunneridae</taxon>
        <taxon>Pentapetalae</taxon>
        <taxon>asterids</taxon>
        <taxon>lamiids</taxon>
        <taxon>Lamiales</taxon>
        <taxon>Orobanchaceae</taxon>
        <taxon>Buchnereae</taxon>
        <taxon>Striga</taxon>
    </lineage>
</organism>
<evidence type="ECO:0000256" key="4">
    <source>
        <dbReference type="PROSITE-ProRule" id="PRU01343"/>
    </source>
</evidence>
<gene>
    <name evidence="8" type="ORF">STAS_03114</name>
</gene>
<dbReference type="EMBL" id="BKCP01001891">
    <property type="protein sequence ID" value="GER27411.1"/>
    <property type="molecule type" value="Genomic_DNA"/>
</dbReference>
<keyword evidence="5" id="KW-0175">Coiled coil</keyword>